<protein>
    <recommendedName>
        <fullName evidence="20">C2 domain-containing protein</fullName>
    </recommendedName>
</protein>
<evidence type="ECO:0000256" key="13">
    <source>
        <dbReference type="PROSITE-ProRule" id="PRU01087"/>
    </source>
</evidence>
<comment type="caution">
    <text evidence="18">The sequence shown here is derived from an EMBL/GenBank/DDBJ whole genome shotgun (WGS) entry which is preliminary data.</text>
</comment>
<gene>
    <name evidence="18" type="ORF">POTOM_004097</name>
</gene>
<evidence type="ECO:0000256" key="8">
    <source>
        <dbReference type="ARBA" id="ARBA00023098"/>
    </source>
</evidence>
<keyword evidence="9 13" id="KW-0472">Membrane</keyword>
<dbReference type="Pfam" id="PF00168">
    <property type="entry name" value="C2"/>
    <property type="match status" value="2"/>
</dbReference>
<keyword evidence="12" id="KW-0413">Isomerase</keyword>
<comment type="subcellular location">
    <subcellularLocation>
        <location evidence="1">Membrane</location>
        <topology evidence="1">Multi-pass membrane protein</topology>
    </subcellularLocation>
</comment>
<dbReference type="PROSITE" id="PS51751">
    <property type="entry name" value="EXPERA"/>
    <property type="match status" value="1"/>
</dbReference>
<keyword evidence="7" id="KW-0756">Sterol biosynthesis</keyword>
<evidence type="ECO:0000256" key="4">
    <source>
        <dbReference type="ARBA" id="ARBA00022692"/>
    </source>
</evidence>
<dbReference type="SMART" id="SM00239">
    <property type="entry name" value="C2"/>
    <property type="match status" value="1"/>
</dbReference>
<keyword evidence="11" id="KW-0753">Steroid metabolism</keyword>
<dbReference type="CDD" id="cd04051">
    <property type="entry name" value="C2_SRC2_like"/>
    <property type="match status" value="1"/>
</dbReference>
<keyword evidence="4 13" id="KW-0812">Transmembrane</keyword>
<dbReference type="GO" id="GO:0016020">
    <property type="term" value="C:membrane"/>
    <property type="evidence" value="ECO:0007669"/>
    <property type="project" value="UniProtKB-SubCell"/>
</dbReference>
<dbReference type="InterPro" id="IPR000008">
    <property type="entry name" value="C2_dom"/>
</dbReference>
<keyword evidence="10" id="KW-1207">Sterol metabolism</keyword>
<evidence type="ECO:0008006" key="20">
    <source>
        <dbReference type="Google" id="ProtNLM"/>
    </source>
</evidence>
<comment type="similarity">
    <text evidence="2">Belongs to the EBP family.</text>
</comment>
<evidence type="ECO:0000256" key="14">
    <source>
        <dbReference type="SAM" id="MobiDB-lite"/>
    </source>
</evidence>
<evidence type="ECO:0000256" key="2">
    <source>
        <dbReference type="ARBA" id="ARBA00008337"/>
    </source>
</evidence>
<feature type="domain" description="C2" evidence="16">
    <location>
        <begin position="265"/>
        <end position="442"/>
    </location>
</feature>
<dbReference type="EMBL" id="JAAWWB010000002">
    <property type="protein sequence ID" value="KAG6788044.1"/>
    <property type="molecule type" value="Genomic_DNA"/>
</dbReference>
<dbReference type="InterPro" id="IPR033118">
    <property type="entry name" value="EXPERA"/>
</dbReference>
<evidence type="ECO:0000256" key="6">
    <source>
        <dbReference type="ARBA" id="ARBA00022989"/>
    </source>
</evidence>
<feature type="domain" description="EXPERA" evidence="17">
    <location>
        <begin position="61"/>
        <end position="193"/>
    </location>
</feature>
<proteinExistence type="inferred from homology"/>
<dbReference type="PANTHER" id="PTHR14207:SF0">
    <property type="entry name" value="3-BETA-HYDROXYSTEROID-DELTA(8),DELTA(7)-ISOMERASE"/>
    <property type="match status" value="1"/>
</dbReference>
<reference evidence="18" key="1">
    <citation type="journal article" date="2020" name="bioRxiv">
        <title>Hybrid origin of Populus tomentosa Carr. identified through genome sequencing and phylogenomic analysis.</title>
        <authorList>
            <person name="An X."/>
            <person name="Gao K."/>
            <person name="Chen Z."/>
            <person name="Li J."/>
            <person name="Yang X."/>
            <person name="Yang X."/>
            <person name="Zhou J."/>
            <person name="Guo T."/>
            <person name="Zhao T."/>
            <person name="Huang S."/>
            <person name="Miao D."/>
            <person name="Khan W.U."/>
            <person name="Rao P."/>
            <person name="Ye M."/>
            <person name="Lei B."/>
            <person name="Liao W."/>
            <person name="Wang J."/>
            <person name="Ji L."/>
            <person name="Li Y."/>
            <person name="Guo B."/>
            <person name="Mustafa N.S."/>
            <person name="Li S."/>
            <person name="Yun Q."/>
            <person name="Keller S.R."/>
            <person name="Mao J."/>
            <person name="Zhang R."/>
            <person name="Strauss S.H."/>
        </authorList>
    </citation>
    <scope>NUCLEOTIDE SEQUENCE</scope>
    <source>
        <strain evidence="18">GM15</strain>
        <tissue evidence="18">Leaf</tissue>
    </source>
</reference>
<dbReference type="Proteomes" id="UP000886885">
    <property type="component" value="Chromosome 1D"/>
</dbReference>
<evidence type="ECO:0000313" key="19">
    <source>
        <dbReference type="Proteomes" id="UP000886885"/>
    </source>
</evidence>
<feature type="transmembrane region" description="Helical" evidence="15">
    <location>
        <begin position="22"/>
        <end position="52"/>
    </location>
</feature>
<evidence type="ECO:0000256" key="1">
    <source>
        <dbReference type="ARBA" id="ARBA00004141"/>
    </source>
</evidence>
<keyword evidence="6 13" id="KW-1133">Transmembrane helix</keyword>
<feature type="transmembrane region" description="Helical" evidence="15">
    <location>
        <begin position="64"/>
        <end position="85"/>
    </location>
</feature>
<organism evidence="18 19">
    <name type="scientific">Populus tomentosa</name>
    <name type="common">Chinese white poplar</name>
    <dbReference type="NCBI Taxonomy" id="118781"/>
    <lineage>
        <taxon>Eukaryota</taxon>
        <taxon>Viridiplantae</taxon>
        <taxon>Streptophyta</taxon>
        <taxon>Embryophyta</taxon>
        <taxon>Tracheophyta</taxon>
        <taxon>Spermatophyta</taxon>
        <taxon>Magnoliopsida</taxon>
        <taxon>eudicotyledons</taxon>
        <taxon>Gunneridae</taxon>
        <taxon>Pentapetalae</taxon>
        <taxon>rosids</taxon>
        <taxon>fabids</taxon>
        <taxon>Malpighiales</taxon>
        <taxon>Salicaceae</taxon>
        <taxon>Saliceae</taxon>
        <taxon>Populus</taxon>
    </lineage>
</organism>
<evidence type="ECO:0000256" key="15">
    <source>
        <dbReference type="SAM" id="Phobius"/>
    </source>
</evidence>
<dbReference type="GO" id="GO:0016126">
    <property type="term" value="P:sterol biosynthetic process"/>
    <property type="evidence" value="ECO:0007669"/>
    <property type="project" value="UniProtKB-KW"/>
</dbReference>
<accession>A0A8X8DF19</accession>
<dbReference type="PANTHER" id="PTHR14207">
    <property type="entry name" value="STEROL ISOMERASE"/>
    <property type="match status" value="1"/>
</dbReference>
<evidence type="ECO:0000256" key="7">
    <source>
        <dbReference type="ARBA" id="ARBA00023011"/>
    </source>
</evidence>
<dbReference type="GO" id="GO:0000247">
    <property type="term" value="F:C-8 sterol isomerase activity"/>
    <property type="evidence" value="ECO:0007669"/>
    <property type="project" value="TreeGrafter"/>
</dbReference>
<evidence type="ECO:0000313" key="18">
    <source>
        <dbReference type="EMBL" id="KAG6788044.1"/>
    </source>
</evidence>
<dbReference type="GO" id="GO:0005783">
    <property type="term" value="C:endoplasmic reticulum"/>
    <property type="evidence" value="ECO:0007669"/>
    <property type="project" value="TreeGrafter"/>
</dbReference>
<keyword evidence="5" id="KW-0752">Steroid biosynthesis</keyword>
<evidence type="ECO:0000256" key="10">
    <source>
        <dbReference type="ARBA" id="ARBA00023166"/>
    </source>
</evidence>
<evidence type="ECO:0000256" key="11">
    <source>
        <dbReference type="ARBA" id="ARBA00023221"/>
    </source>
</evidence>
<evidence type="ECO:0000256" key="3">
    <source>
        <dbReference type="ARBA" id="ARBA00022516"/>
    </source>
</evidence>
<dbReference type="OrthoDB" id="1068731at2759"/>
<sequence>MEGQPHPYAPTDLKLPGYVPNFLTQFTIVSVYGLSSLLVVSLIWILSVHSIIGRSRKLAKIDRLLMCWWAFTGLTHLILEGYFVFSPEFYKDKTAHYLAEVWKEYSKGDSRYAARDAATVTVEGVTAVFEGPASLLAVYAIASGKSYSYILQFSISLGQLYGTAVYFLTAYLEGDHFAASSYHYYVFAQQSKFKARKGPKVTEVDADYIIPRPGWIRWDFPPLLKRTVLDCLLYGRVLYSYCGVSFIFLARFMAKGSFLSCGVERDHNSSVEKKAEHTMEGVSLELKVISCRDLKAFNFFQKLSVYVVVSVFNDEPKKNEQQRQKTAVDFLRCVLKKNEKQRQRLLWQKTPLNDEAQKNEQQQLLQRQKTPADREGGSNPEWNHKMQFDLNTISLPGHGDHLFFKFELRCEGSIFGNKSIGEVCVPFKDLTEEFNGSVRFVSYQVRNSDGNPNGVLNLSYEVNEKVQKEGIDSPKVDLPPGIRFSSPKKVLYPSVEVDVKSRNACLYPSLDDFSFSSPSPGTGLPSMELSHQVKVCYTMPPPTFPLQLPPSVAVDHRVHQHQYPSPLTQSPCSHRYTTKTPEYGCGTCGYPGGWAIRDRPGHQDLLPFHKQRSQIDCCLDAISSSWLKLVIEAEGQLDCNILSQRIDETICTKLDQFQWTLVGRIFDCNYWSWRLVKDLLDMTSFSSKSNA</sequence>
<evidence type="ECO:0000259" key="16">
    <source>
        <dbReference type="PROSITE" id="PS50004"/>
    </source>
</evidence>
<dbReference type="GO" id="GO:0047750">
    <property type="term" value="F:cholestenol delta-isomerase activity"/>
    <property type="evidence" value="ECO:0007669"/>
    <property type="project" value="InterPro"/>
</dbReference>
<evidence type="ECO:0000259" key="17">
    <source>
        <dbReference type="PROSITE" id="PS51751"/>
    </source>
</evidence>
<dbReference type="InterPro" id="IPR007905">
    <property type="entry name" value="EBP"/>
</dbReference>
<dbReference type="InterPro" id="IPR044750">
    <property type="entry name" value="C2_SRC2/BAP"/>
</dbReference>
<keyword evidence="3" id="KW-0444">Lipid biosynthesis</keyword>
<evidence type="ECO:0000256" key="9">
    <source>
        <dbReference type="ARBA" id="ARBA00023136"/>
    </source>
</evidence>
<evidence type="ECO:0000256" key="5">
    <source>
        <dbReference type="ARBA" id="ARBA00022955"/>
    </source>
</evidence>
<dbReference type="GO" id="GO:0006952">
    <property type="term" value="P:defense response"/>
    <property type="evidence" value="ECO:0007669"/>
    <property type="project" value="InterPro"/>
</dbReference>
<keyword evidence="19" id="KW-1185">Reference proteome</keyword>
<dbReference type="Pfam" id="PF05241">
    <property type="entry name" value="EBP"/>
    <property type="match status" value="1"/>
</dbReference>
<name>A0A8X8DF19_POPTO</name>
<dbReference type="AlphaFoldDB" id="A0A8X8DF19"/>
<dbReference type="PROSITE" id="PS50004">
    <property type="entry name" value="C2"/>
    <property type="match status" value="1"/>
</dbReference>
<feature type="compositionally biased region" description="Basic and acidic residues" evidence="14">
    <location>
        <begin position="370"/>
        <end position="383"/>
    </location>
</feature>
<dbReference type="GO" id="GO:0004769">
    <property type="term" value="F:steroid Delta-isomerase activity"/>
    <property type="evidence" value="ECO:0007669"/>
    <property type="project" value="TreeGrafter"/>
</dbReference>
<keyword evidence="8" id="KW-0443">Lipid metabolism</keyword>
<feature type="region of interest" description="Disordered" evidence="14">
    <location>
        <begin position="357"/>
        <end position="383"/>
    </location>
</feature>
<evidence type="ECO:0000256" key="12">
    <source>
        <dbReference type="ARBA" id="ARBA00023235"/>
    </source>
</evidence>